<dbReference type="RefSeq" id="WP_150381335.1">
    <property type="nucleotide sequence ID" value="NZ_RZUI01000006.1"/>
</dbReference>
<evidence type="ECO:0000313" key="2">
    <source>
        <dbReference type="Proteomes" id="UP000412028"/>
    </source>
</evidence>
<organism evidence="1 2">
    <name type="scientific">Bifidobacterium tissieri</name>
    <dbReference type="NCBI Taxonomy" id="1630162"/>
    <lineage>
        <taxon>Bacteria</taxon>
        <taxon>Bacillati</taxon>
        <taxon>Actinomycetota</taxon>
        <taxon>Actinomycetes</taxon>
        <taxon>Bifidobacteriales</taxon>
        <taxon>Bifidobacteriaceae</taxon>
        <taxon>Bifidobacterium</taxon>
    </lineage>
</organism>
<proteinExistence type="predicted"/>
<evidence type="ECO:0008006" key="3">
    <source>
        <dbReference type="Google" id="ProtNLM"/>
    </source>
</evidence>
<reference evidence="1 2" key="1">
    <citation type="journal article" date="2019" name="Syst. Appl. Microbiol.">
        <title>Characterization of Bifidobacterium species in feaces of the Egyptian fruit bat: Description of B. vespertilionis sp. nov. and B. rousetti sp. nov.</title>
        <authorList>
            <person name="Modesto M."/>
            <person name="Satti M."/>
            <person name="Watanabe K."/>
            <person name="Puglisi E."/>
            <person name="Morelli L."/>
            <person name="Huang C.-H."/>
            <person name="Liou J.-S."/>
            <person name="Miyashita M."/>
            <person name="Tamura T."/>
            <person name="Saito S."/>
            <person name="Mori K."/>
            <person name="Huang L."/>
            <person name="Sciavilla P."/>
            <person name="Sandri C."/>
            <person name="Spiezio C."/>
            <person name="Vitali F."/>
            <person name="Cavalieri D."/>
            <person name="Perpetuini G."/>
            <person name="Tofalo R."/>
            <person name="Bonetti A."/>
            <person name="Arita M."/>
            <person name="Mattarelli P."/>
        </authorList>
    </citation>
    <scope>NUCLEOTIDE SEQUENCE [LARGE SCALE GENOMIC DNA]</scope>
    <source>
        <strain evidence="1 2">RST7</strain>
    </source>
</reference>
<dbReference type="OrthoDB" id="1991740at2"/>
<dbReference type="SUPFAM" id="SSF48208">
    <property type="entry name" value="Six-hairpin glycosidases"/>
    <property type="match status" value="1"/>
</dbReference>
<protein>
    <recommendedName>
        <fullName evidence="3">Six-hairpin glycosidase</fullName>
    </recommendedName>
</protein>
<dbReference type="Proteomes" id="UP000412028">
    <property type="component" value="Unassembled WGS sequence"/>
</dbReference>
<sequence>MMTIRYTIPQQKGGMFDLAFDDDGRLTVLRHPDDPHRMNWVKGRDDDHHWGDVICAARFGRTKPASLDVTVARTLTESGLRETITFTNPDSHDLYLQDGMLGIVLTFPDYYEDADVTLTQCCHTHLWCEGSSAYIQARRMGGGARNLGLVLTRGELDGYGVQRNFEHLSNDRGAFVVRPADMILHPGESSMLEWELFWYDDDEDFRSHIARIPGFVSFDADRYVAFKGENVHLRAEWSGSDDDSDARRLHVTENGIAIPFRHDTGADGANEIVDVTVPADRCGERRYCVDVQGRKSVAVVDVLPTLDDLASRRCRFIAERQQCHDADSHLDGAYLVYDNDRQTQYYGHWNDHNGGRERMGMGAMIARYLQRHPDDDLQRSLSRYLDYVLRELVDETTGEVYNDVPRDNSYRRLYNYPWAATLFMEAYRVYADPVWLDRMVACLRRYYREGGDRFYAIGIPVYESITLLREAGRERQADELLSLYRRHGDRLAANGRHYPAHEVNYEQSIVGPAASVLTELFRLTGERRYRDEAAEQLELLSLFDGHQPHYRLNEVALRHWDDYWFGRMQLFGDTFPHYWSAITGDVFAQAGDIDAGYAARAQANLRAVLTLIHDDGSATCAHVFPRTVNGVRAACDDPWANDQDWALYYALKHEDVVTGRA</sequence>
<dbReference type="GO" id="GO:0005975">
    <property type="term" value="P:carbohydrate metabolic process"/>
    <property type="evidence" value="ECO:0007669"/>
    <property type="project" value="InterPro"/>
</dbReference>
<gene>
    <name evidence="1" type="ORF">EMO89_06190</name>
</gene>
<comment type="caution">
    <text evidence="1">The sequence shown here is derived from an EMBL/GenBank/DDBJ whole genome shotgun (WGS) entry which is preliminary data.</text>
</comment>
<dbReference type="AlphaFoldDB" id="A0A5M9ZZL6"/>
<dbReference type="EMBL" id="RZUI01000006">
    <property type="protein sequence ID" value="KAA8830240.1"/>
    <property type="molecule type" value="Genomic_DNA"/>
</dbReference>
<evidence type="ECO:0000313" key="1">
    <source>
        <dbReference type="EMBL" id="KAA8830240.1"/>
    </source>
</evidence>
<accession>A0A5M9ZZL6</accession>
<dbReference type="InterPro" id="IPR008928">
    <property type="entry name" value="6-hairpin_glycosidase_sf"/>
</dbReference>
<name>A0A5M9ZZL6_9BIFI</name>